<feature type="compositionally biased region" description="Pro residues" evidence="3">
    <location>
        <begin position="202"/>
        <end position="221"/>
    </location>
</feature>
<sequence length="221" mass="24089">MPRIKPPSKEESALLPSYAGLPDSAIHVPQTEADFALARQRLLSATVLGFDTESKPLFHSSQTDTGPHVVQLATEQEAWLLQLHHPQAVELAREVLAHAGICKAGFGLDNDRHALPRKLGVELHNILDLDRVFKRHGYGASVGVRAAAALVLGQNFRKSKKTSTSNWAVRQLSEAQRRYAAHDAHAAARVQAALAGWEHRQPPVPAPGRRPRPGPQAQPQA</sequence>
<dbReference type="InterPro" id="IPR012337">
    <property type="entry name" value="RNaseH-like_sf"/>
</dbReference>
<keyword evidence="1" id="KW-0540">Nuclease</keyword>
<dbReference type="InterPro" id="IPR051132">
    <property type="entry name" value="3-5_Exonuclease_domain"/>
</dbReference>
<feature type="domain" description="3'-5' exonuclease" evidence="4">
    <location>
        <begin position="26"/>
        <end position="199"/>
    </location>
</feature>
<dbReference type="InterPro" id="IPR002562">
    <property type="entry name" value="3'-5'_exonuclease_dom"/>
</dbReference>
<dbReference type="Pfam" id="PF01612">
    <property type="entry name" value="DNA_pol_A_exo1"/>
    <property type="match status" value="1"/>
</dbReference>
<accession>A0ABW5UPQ3</accession>
<reference evidence="6" key="1">
    <citation type="journal article" date="2019" name="Int. J. Syst. Evol. Microbiol.">
        <title>The Global Catalogue of Microorganisms (GCM) 10K type strain sequencing project: providing services to taxonomists for standard genome sequencing and annotation.</title>
        <authorList>
            <consortium name="The Broad Institute Genomics Platform"/>
            <consortium name="The Broad Institute Genome Sequencing Center for Infectious Disease"/>
            <person name="Wu L."/>
            <person name="Ma J."/>
        </authorList>
    </citation>
    <scope>NUCLEOTIDE SEQUENCE [LARGE SCALE GENOMIC DNA]</scope>
    <source>
        <strain evidence="6">TISTR 1906</strain>
    </source>
</reference>
<evidence type="ECO:0000256" key="2">
    <source>
        <dbReference type="ARBA" id="ARBA00022801"/>
    </source>
</evidence>
<dbReference type="SMART" id="SM00474">
    <property type="entry name" value="35EXOc"/>
    <property type="match status" value="1"/>
</dbReference>
<evidence type="ECO:0000256" key="1">
    <source>
        <dbReference type="ARBA" id="ARBA00022722"/>
    </source>
</evidence>
<dbReference type="SUPFAM" id="SSF53098">
    <property type="entry name" value="Ribonuclease H-like"/>
    <property type="match status" value="1"/>
</dbReference>
<feature type="region of interest" description="Disordered" evidence="3">
    <location>
        <begin position="194"/>
        <end position="221"/>
    </location>
</feature>
<dbReference type="PANTHER" id="PTHR13620:SF104">
    <property type="entry name" value="EXONUCLEASE 3'-5' DOMAIN-CONTAINING PROTEIN 2"/>
    <property type="match status" value="1"/>
</dbReference>
<dbReference type="RefSeq" id="WP_066483576.1">
    <property type="nucleotide sequence ID" value="NZ_BCNT01000024.1"/>
</dbReference>
<dbReference type="CDD" id="cd06141">
    <property type="entry name" value="WRN_exo"/>
    <property type="match status" value="1"/>
</dbReference>
<evidence type="ECO:0000259" key="4">
    <source>
        <dbReference type="SMART" id="SM00474"/>
    </source>
</evidence>
<dbReference type="Proteomes" id="UP001597463">
    <property type="component" value="Unassembled WGS sequence"/>
</dbReference>
<dbReference type="EMBL" id="JBHUMV010000007">
    <property type="protein sequence ID" value="MFD2755581.1"/>
    <property type="molecule type" value="Genomic_DNA"/>
</dbReference>
<keyword evidence="5" id="KW-0269">Exonuclease</keyword>
<proteinExistence type="predicted"/>
<evidence type="ECO:0000313" key="6">
    <source>
        <dbReference type="Proteomes" id="UP001597463"/>
    </source>
</evidence>
<name>A0ABW5UPQ3_9BURK</name>
<keyword evidence="2 5" id="KW-0378">Hydrolase</keyword>
<dbReference type="GO" id="GO:0004527">
    <property type="term" value="F:exonuclease activity"/>
    <property type="evidence" value="ECO:0007669"/>
    <property type="project" value="UniProtKB-KW"/>
</dbReference>
<dbReference type="InterPro" id="IPR036397">
    <property type="entry name" value="RNaseH_sf"/>
</dbReference>
<dbReference type="PANTHER" id="PTHR13620">
    <property type="entry name" value="3-5 EXONUCLEASE"/>
    <property type="match status" value="1"/>
</dbReference>
<evidence type="ECO:0000256" key="3">
    <source>
        <dbReference type="SAM" id="MobiDB-lite"/>
    </source>
</evidence>
<keyword evidence="6" id="KW-1185">Reference proteome</keyword>
<dbReference type="EC" id="3.1.-.-" evidence="5"/>
<comment type="caution">
    <text evidence="5">The sequence shown here is derived from an EMBL/GenBank/DDBJ whole genome shotgun (WGS) entry which is preliminary data.</text>
</comment>
<evidence type="ECO:0000313" key="5">
    <source>
        <dbReference type="EMBL" id="MFD2755581.1"/>
    </source>
</evidence>
<gene>
    <name evidence="5" type="ORF">ACFSW6_16005</name>
</gene>
<dbReference type="Gene3D" id="3.30.420.10">
    <property type="entry name" value="Ribonuclease H-like superfamily/Ribonuclease H"/>
    <property type="match status" value="1"/>
</dbReference>
<organism evidence="5 6">
    <name type="scientific">Comamonas terrae</name>
    <dbReference type="NCBI Taxonomy" id="673548"/>
    <lineage>
        <taxon>Bacteria</taxon>
        <taxon>Pseudomonadati</taxon>
        <taxon>Pseudomonadota</taxon>
        <taxon>Betaproteobacteria</taxon>
        <taxon>Burkholderiales</taxon>
        <taxon>Comamonadaceae</taxon>
        <taxon>Comamonas</taxon>
    </lineage>
</organism>
<protein>
    <submittedName>
        <fullName evidence="5">3'-5' exonuclease</fullName>
        <ecNumber evidence="5">3.1.-.-</ecNumber>
    </submittedName>
</protein>